<protein>
    <submittedName>
        <fullName evidence="1">Uncharacterized protein</fullName>
    </submittedName>
</protein>
<feature type="non-terminal residue" evidence="1">
    <location>
        <position position="1"/>
    </location>
</feature>
<name>A0A381XWU2_9ZZZZ</name>
<dbReference type="EMBL" id="UINC01016673">
    <property type="protein sequence ID" value="SVA69249.1"/>
    <property type="molecule type" value="Genomic_DNA"/>
</dbReference>
<organism evidence="1">
    <name type="scientific">marine metagenome</name>
    <dbReference type="NCBI Taxonomy" id="408172"/>
    <lineage>
        <taxon>unclassified sequences</taxon>
        <taxon>metagenomes</taxon>
        <taxon>ecological metagenomes</taxon>
    </lineage>
</organism>
<dbReference type="AlphaFoldDB" id="A0A381XWU2"/>
<reference evidence="1" key="1">
    <citation type="submission" date="2018-05" db="EMBL/GenBank/DDBJ databases">
        <authorList>
            <person name="Lanie J.A."/>
            <person name="Ng W.-L."/>
            <person name="Kazmierczak K.M."/>
            <person name="Andrzejewski T.M."/>
            <person name="Davidsen T.M."/>
            <person name="Wayne K.J."/>
            <person name="Tettelin H."/>
            <person name="Glass J.I."/>
            <person name="Rusch D."/>
            <person name="Podicherti R."/>
            <person name="Tsui H.-C.T."/>
            <person name="Winkler M.E."/>
        </authorList>
    </citation>
    <scope>NUCLEOTIDE SEQUENCE</scope>
</reference>
<evidence type="ECO:0000313" key="1">
    <source>
        <dbReference type="EMBL" id="SVA69249.1"/>
    </source>
</evidence>
<proteinExistence type="predicted"/>
<dbReference type="SUPFAM" id="SSF48452">
    <property type="entry name" value="TPR-like"/>
    <property type="match status" value="1"/>
</dbReference>
<dbReference type="InterPro" id="IPR011990">
    <property type="entry name" value="TPR-like_helical_dom_sf"/>
</dbReference>
<accession>A0A381XWU2</accession>
<dbReference type="Gene3D" id="1.25.40.10">
    <property type="entry name" value="Tetratricopeptide repeat domain"/>
    <property type="match status" value="1"/>
</dbReference>
<gene>
    <name evidence="1" type="ORF">METZ01_LOCUS122103</name>
</gene>
<sequence length="303" mass="32485">QEYKGRAKVKGKVKNAQGENIKDPMVKAVFLETGTGPETKKGKGNGNFEIKDLKPGMWKLTIVAPTSPPAGYGGVFVEVEVMQNGMRDLQVTLPALQEQLTEGQTQLQAKNFSAARPALLGLLAAIPTQVSLNQLIALTYQGEGMHEEALTHIDAYLDAVTAEAASGAALPNPRNEMQARLNGVDSAAEIGDYERVHRYLNAISPRLFGRPVVTTVVAVVVNTLMPAENFDEAIALLSVAIEKAPDSAAPYFRRGMAYVQVEQDDAAVADLEKFVDMSVIENAQVVQAKEVLEGLAQAAGAQQ</sequence>